<dbReference type="EMBL" id="KV418113">
    <property type="protein sequence ID" value="KZP03281.1"/>
    <property type="molecule type" value="Genomic_DNA"/>
</dbReference>
<evidence type="ECO:0000313" key="2">
    <source>
        <dbReference type="Proteomes" id="UP000076532"/>
    </source>
</evidence>
<keyword evidence="2" id="KW-1185">Reference proteome</keyword>
<reference evidence="1 2" key="1">
    <citation type="journal article" date="2016" name="Mol. Biol. Evol.">
        <title>Comparative Genomics of Early-Diverging Mushroom-Forming Fungi Provides Insights into the Origins of Lignocellulose Decay Capabilities.</title>
        <authorList>
            <person name="Nagy L.G."/>
            <person name="Riley R."/>
            <person name="Tritt A."/>
            <person name="Adam C."/>
            <person name="Daum C."/>
            <person name="Floudas D."/>
            <person name="Sun H."/>
            <person name="Yadav J.S."/>
            <person name="Pangilinan J."/>
            <person name="Larsson K.H."/>
            <person name="Matsuura K."/>
            <person name="Barry K."/>
            <person name="Labutti K."/>
            <person name="Kuo R."/>
            <person name="Ohm R.A."/>
            <person name="Bhattacharya S.S."/>
            <person name="Shirouzu T."/>
            <person name="Yoshinaga Y."/>
            <person name="Martin F.M."/>
            <person name="Grigoriev I.V."/>
            <person name="Hibbett D.S."/>
        </authorList>
    </citation>
    <scope>NUCLEOTIDE SEQUENCE [LARGE SCALE GENOMIC DNA]</scope>
    <source>
        <strain evidence="1 2">CBS 109695</strain>
    </source>
</reference>
<dbReference type="Proteomes" id="UP000076532">
    <property type="component" value="Unassembled WGS sequence"/>
</dbReference>
<organism evidence="1 2">
    <name type="scientific">Athelia psychrophila</name>
    <dbReference type="NCBI Taxonomy" id="1759441"/>
    <lineage>
        <taxon>Eukaryota</taxon>
        <taxon>Fungi</taxon>
        <taxon>Dikarya</taxon>
        <taxon>Basidiomycota</taxon>
        <taxon>Agaricomycotina</taxon>
        <taxon>Agaricomycetes</taxon>
        <taxon>Agaricomycetidae</taxon>
        <taxon>Atheliales</taxon>
        <taxon>Atheliaceae</taxon>
        <taxon>Athelia</taxon>
    </lineage>
</organism>
<proteinExistence type="predicted"/>
<accession>A0A167TU10</accession>
<sequence length="181" mass="19881">MSQFRSLIGARGIDHIENFKNAFYNIARSRGQINQGRLPRAGGKGSLTGLRGHSGYALLSSCPGYTLLCCCTDHGDIDAFRSSRQDGCQGKIRERLTAAASMIVRRISRGMRACATGSNRLRMLGFGITYRGKGYRIATEDSSRNSGGMMRNRGSRSRGKASCEYIWVACGVVFVFFRSDL</sequence>
<dbReference type="AlphaFoldDB" id="A0A167TU10"/>
<protein>
    <submittedName>
        <fullName evidence="1">Uncharacterized protein</fullName>
    </submittedName>
</protein>
<name>A0A167TU10_9AGAM</name>
<gene>
    <name evidence="1" type="ORF">FIBSPDRAFT_493308</name>
</gene>
<evidence type="ECO:0000313" key="1">
    <source>
        <dbReference type="EMBL" id="KZP03281.1"/>
    </source>
</evidence>